<protein>
    <submittedName>
        <fullName evidence="1">Uncharacterized protein</fullName>
    </submittedName>
</protein>
<sequence>MSNLLGIDIDDVDDDDVNAGMVSASELQKIKDHVVRQNDLRVAVKSASKPQDLKDIKDKFTDFTDAEIFEVIADVAPRASVYVANRLSLESYVKLLLLLDSDSTIRTILEAVIDKEYAKK</sequence>
<evidence type="ECO:0000313" key="1">
    <source>
        <dbReference type="EMBL" id="MEC6833871.1"/>
    </source>
</evidence>
<reference evidence="1 2" key="1">
    <citation type="submission" date="2024-01" db="EMBL/GenBank/DDBJ databases">
        <title>Active colonisers of the gastrointestinal tract of Atlantic salmon farmed in a warm water region.</title>
        <authorList>
            <person name="Bowman J.P."/>
        </authorList>
    </citation>
    <scope>NUCLEOTIDE SEQUENCE [LARGE SCALE GENOMIC DNA]</scope>
    <source>
        <strain evidence="1 2">S3MW1</strain>
    </source>
</reference>
<keyword evidence="2" id="KW-1185">Reference proteome</keyword>
<proteinExistence type="predicted"/>
<name>A0ABU6LBD8_9GAMM</name>
<dbReference type="RefSeq" id="WP_232584437.1">
    <property type="nucleotide sequence ID" value="NZ_JAYXUG010000031.1"/>
</dbReference>
<accession>A0ABU6LBD8</accession>
<comment type="caution">
    <text evidence="1">The sequence shown here is derived from an EMBL/GenBank/DDBJ whole genome shotgun (WGS) entry which is preliminary data.</text>
</comment>
<evidence type="ECO:0000313" key="2">
    <source>
        <dbReference type="Proteomes" id="UP001306119"/>
    </source>
</evidence>
<dbReference type="EMBL" id="JAYXUG010000031">
    <property type="protein sequence ID" value="MEC6833871.1"/>
    <property type="molecule type" value="Genomic_DNA"/>
</dbReference>
<gene>
    <name evidence="1" type="ORF">VXS06_19070</name>
</gene>
<organism evidence="1 2">
    <name type="scientific">Photobacterium toruni</name>
    <dbReference type="NCBI Taxonomy" id="1935446"/>
    <lineage>
        <taxon>Bacteria</taxon>
        <taxon>Pseudomonadati</taxon>
        <taxon>Pseudomonadota</taxon>
        <taxon>Gammaproteobacteria</taxon>
        <taxon>Vibrionales</taxon>
        <taxon>Vibrionaceae</taxon>
        <taxon>Photobacterium</taxon>
    </lineage>
</organism>
<dbReference type="Proteomes" id="UP001306119">
    <property type="component" value="Unassembled WGS sequence"/>
</dbReference>